<gene>
    <name evidence="1" type="ORF">ASZ90_003721</name>
</gene>
<sequence>MKNKKIFLIAALSLIIVSCGVYETLTNFARLKFKVDSYNNFRVADVALEGKSKIGDFSPIDYVKLTGAFVKGELPFSFLINVAANNPNDGTGGFPPTDISIESFPFRVLLDDKQILAGNIEQAFAVPGVGENRIIPIRVDVDLLKFFKDKSFDELTNFILAVGGKDGSRSRISLFAKPVLGTPVGKIDYPDEIKISHEFN</sequence>
<proteinExistence type="predicted"/>
<comment type="caution">
    <text evidence="1">The sequence shown here is derived from an EMBL/GenBank/DDBJ whole genome shotgun (WGS) entry which is preliminary data.</text>
</comment>
<dbReference type="PROSITE" id="PS51257">
    <property type="entry name" value="PROKAR_LIPOPROTEIN"/>
    <property type="match status" value="1"/>
</dbReference>
<reference evidence="1" key="1">
    <citation type="journal article" date="2015" name="Proc. Natl. Acad. Sci. U.S.A.">
        <title>Networks of energetic and metabolic interactions define dynamics in microbial communities.</title>
        <authorList>
            <person name="Embree M."/>
            <person name="Liu J.K."/>
            <person name="Al-Bassam M.M."/>
            <person name="Zengler K."/>
        </authorList>
    </citation>
    <scope>NUCLEOTIDE SEQUENCE</scope>
</reference>
<evidence type="ECO:0000313" key="1">
    <source>
        <dbReference type="EMBL" id="KUG26443.1"/>
    </source>
</evidence>
<dbReference type="AlphaFoldDB" id="A0A0W8FZW9"/>
<evidence type="ECO:0008006" key="2">
    <source>
        <dbReference type="Google" id="ProtNLM"/>
    </source>
</evidence>
<organism evidence="1">
    <name type="scientific">hydrocarbon metagenome</name>
    <dbReference type="NCBI Taxonomy" id="938273"/>
    <lineage>
        <taxon>unclassified sequences</taxon>
        <taxon>metagenomes</taxon>
        <taxon>ecological metagenomes</taxon>
    </lineage>
</organism>
<name>A0A0W8FZW9_9ZZZZ</name>
<accession>A0A0W8FZW9</accession>
<protein>
    <recommendedName>
        <fullName evidence="2">Lipoprotein</fullName>
    </recommendedName>
</protein>
<dbReference type="EMBL" id="LNQE01000462">
    <property type="protein sequence ID" value="KUG26443.1"/>
    <property type="molecule type" value="Genomic_DNA"/>
</dbReference>